<evidence type="ECO:0000313" key="2">
    <source>
        <dbReference type="EMBL" id="CAB4175274.1"/>
    </source>
</evidence>
<dbReference type="EMBL" id="LR796979">
    <property type="protein sequence ID" value="CAB4178916.1"/>
    <property type="molecule type" value="Genomic_DNA"/>
</dbReference>
<evidence type="ECO:0000313" key="3">
    <source>
        <dbReference type="EMBL" id="CAB4178916.1"/>
    </source>
</evidence>
<dbReference type="EMBL" id="LR797196">
    <property type="protein sequence ID" value="CAB4192984.1"/>
    <property type="molecule type" value="Genomic_DNA"/>
</dbReference>
<dbReference type="EMBL" id="LR796798">
    <property type="protein sequence ID" value="CAB4167044.1"/>
    <property type="molecule type" value="Genomic_DNA"/>
</dbReference>
<evidence type="ECO:0000313" key="1">
    <source>
        <dbReference type="EMBL" id="CAB4167044.1"/>
    </source>
</evidence>
<reference evidence="6" key="1">
    <citation type="submission" date="2020-05" db="EMBL/GenBank/DDBJ databases">
        <authorList>
            <person name="Chiriac C."/>
            <person name="Salcher M."/>
            <person name="Ghai R."/>
            <person name="Kavagutti S V."/>
        </authorList>
    </citation>
    <scope>NUCLEOTIDE SEQUENCE</scope>
</reference>
<evidence type="ECO:0000313" key="6">
    <source>
        <dbReference type="EMBL" id="CAB5231669.1"/>
    </source>
</evidence>
<evidence type="ECO:0000313" key="5">
    <source>
        <dbReference type="EMBL" id="CAB4192984.1"/>
    </source>
</evidence>
<dbReference type="EMBL" id="LR797132">
    <property type="protein sequence ID" value="CAB4189059.1"/>
    <property type="molecule type" value="Genomic_DNA"/>
</dbReference>
<evidence type="ECO:0000313" key="4">
    <source>
        <dbReference type="EMBL" id="CAB4189059.1"/>
    </source>
</evidence>
<sequence length="256" mass="28397">MWFNDAVDDGGNVRVDFVYGNVPPQPEDTRNFSFHLGDGEGEFYLDGHATAEEFDWLEVFPNDYLKPSLLLGAGDSHKMQLSSWNGFPASNPNTGSNYTSTNYAWITDDVARPAAVFPWCVGLTADQAQRDLRSLGIAEDVTREFLSTNENPYDLTGTNTSTGENILQFGNIIYMYLDPETPITFGGASGTHWDGSPWLAKEAEGLVISSWANPGTDLVPIDAEFPEGYLGGKWLAWTLMVVTNDPTKDQYEWWLA</sequence>
<dbReference type="EMBL" id="LR798433">
    <property type="protein sequence ID" value="CAB5231669.1"/>
    <property type="molecule type" value="Genomic_DNA"/>
</dbReference>
<name>A0A6J7XL09_9CAUD</name>
<proteinExistence type="predicted"/>
<gene>
    <name evidence="3" type="ORF">UFOVP1034_15</name>
    <name evidence="4" type="ORF">UFOVP1177_15</name>
    <name evidence="5" type="ORF">UFOVP1243_2</name>
    <name evidence="6" type="ORF">UFOVP1581_143</name>
    <name evidence="1" type="ORF">UFOVP854_143</name>
    <name evidence="2" type="ORF">UFOVP964_143</name>
</gene>
<organism evidence="6">
    <name type="scientific">uncultured Caudovirales phage</name>
    <dbReference type="NCBI Taxonomy" id="2100421"/>
    <lineage>
        <taxon>Viruses</taxon>
        <taxon>Duplodnaviria</taxon>
        <taxon>Heunggongvirae</taxon>
        <taxon>Uroviricota</taxon>
        <taxon>Caudoviricetes</taxon>
        <taxon>Peduoviridae</taxon>
        <taxon>Maltschvirus</taxon>
        <taxon>Maltschvirus maltsch</taxon>
    </lineage>
</organism>
<accession>A0A6J7XL09</accession>
<dbReference type="EMBL" id="LR796924">
    <property type="protein sequence ID" value="CAB4175274.1"/>
    <property type="molecule type" value="Genomic_DNA"/>
</dbReference>
<protein>
    <submittedName>
        <fullName evidence="6">Uncharacterized protein</fullName>
    </submittedName>
</protein>